<protein>
    <submittedName>
        <fullName evidence="3">Uncharacterized protein</fullName>
    </submittedName>
</protein>
<name>A0A1Y2LN65_EPING</name>
<evidence type="ECO:0000313" key="3">
    <source>
        <dbReference type="EMBL" id="OSS44627.1"/>
    </source>
</evidence>
<evidence type="ECO:0000313" key="4">
    <source>
        <dbReference type="Proteomes" id="UP000193240"/>
    </source>
</evidence>
<proteinExistence type="predicted"/>
<sequence length="97" mass="9649">MLRNIAILTLGGLATARPQPAADIPAIVTEAPTSTAPGVAPIRISPDPTGPTSHGPYSGSAAVTGNKPAGTTTLALKFDGPAIPNPTATHYNPDGQL</sequence>
<evidence type="ECO:0000256" key="1">
    <source>
        <dbReference type="SAM" id="MobiDB-lite"/>
    </source>
</evidence>
<reference evidence="3 4" key="1">
    <citation type="journal article" date="2017" name="Genome Announc.">
        <title>Genome sequence of the saprophytic ascomycete Epicoccum nigrum ICMP 19927 strain isolated from New Zealand.</title>
        <authorList>
            <person name="Fokin M."/>
            <person name="Fleetwood D."/>
            <person name="Weir B.S."/>
            <person name="Villas-Boas S.G."/>
        </authorList>
    </citation>
    <scope>NUCLEOTIDE SEQUENCE [LARGE SCALE GENOMIC DNA]</scope>
    <source>
        <strain evidence="3 4">ICMP 19927</strain>
    </source>
</reference>
<feature type="chain" id="PRO_5013164087" evidence="2">
    <location>
        <begin position="17"/>
        <end position="97"/>
    </location>
</feature>
<feature type="signal peptide" evidence="2">
    <location>
        <begin position="1"/>
        <end position="16"/>
    </location>
</feature>
<accession>A0A1Y2LN65</accession>
<keyword evidence="4" id="KW-1185">Reference proteome</keyword>
<dbReference type="EMBL" id="KZ107856">
    <property type="protein sequence ID" value="OSS44627.1"/>
    <property type="molecule type" value="Genomic_DNA"/>
</dbReference>
<gene>
    <name evidence="3" type="ORF">B5807_10646</name>
</gene>
<dbReference type="AlphaFoldDB" id="A0A1Y2LN65"/>
<dbReference type="STRING" id="105696.A0A1Y2LN65"/>
<organism evidence="3 4">
    <name type="scientific">Epicoccum nigrum</name>
    <name type="common">Soil fungus</name>
    <name type="synonym">Epicoccum purpurascens</name>
    <dbReference type="NCBI Taxonomy" id="105696"/>
    <lineage>
        <taxon>Eukaryota</taxon>
        <taxon>Fungi</taxon>
        <taxon>Dikarya</taxon>
        <taxon>Ascomycota</taxon>
        <taxon>Pezizomycotina</taxon>
        <taxon>Dothideomycetes</taxon>
        <taxon>Pleosporomycetidae</taxon>
        <taxon>Pleosporales</taxon>
        <taxon>Pleosporineae</taxon>
        <taxon>Didymellaceae</taxon>
        <taxon>Epicoccum</taxon>
    </lineage>
</organism>
<evidence type="ECO:0000256" key="2">
    <source>
        <dbReference type="SAM" id="SignalP"/>
    </source>
</evidence>
<keyword evidence="2" id="KW-0732">Signal</keyword>
<feature type="region of interest" description="Disordered" evidence="1">
    <location>
        <begin position="36"/>
        <end position="97"/>
    </location>
</feature>
<dbReference type="InParanoid" id="A0A1Y2LN65"/>
<dbReference type="Proteomes" id="UP000193240">
    <property type="component" value="Unassembled WGS sequence"/>
</dbReference>